<evidence type="ECO:0000313" key="4">
    <source>
        <dbReference type="EMBL" id="SDU90289.1"/>
    </source>
</evidence>
<keyword evidence="4" id="KW-0645">Protease</keyword>
<accession>A0A1H2MAT6</accession>
<evidence type="ECO:0000259" key="3">
    <source>
        <dbReference type="SMART" id="SM00460"/>
    </source>
</evidence>
<sequence>MHRSSFYRPLICASLGLVSHAVCAALQPMTEAPLASETELHCHFNRDTSTDCTTTYRYTILKPSGREMLSRIDFNYAEADAFEVLHAEFTQPGGKPQPLGEAQIDTRTAPNPDQGFSREKQTSLAFPNLRVGTRVRYTVREHYAAKPLMTEFHHALQFGPSAARRDRFKARFSAERPIQWRSELMDDFTVTLAANRKTLDIEQKAPIYLNYINESSKAYIRLVPRIEVGSTLDVQQYFGGFAQRYNQILAASLPPESAAAVTAVKDLPAAQQVAGLMQHINDHYRYLGDWRASDRGYVPFNLEEIEQHGYGDCKDLAILLTAMLKASGIKAETAWVSRGDVVEALLIPGTNAPNHAIVRAEVAGQVWWLDPTNPIFAPGQTLPDIQDRWVLVNNAKGEVREEHIPLQRPETSIRLDKQVHYDKHGNATTRATVTFSHLPLMQLSVADRGQGATATDQDICDNFGREISDCQVSRPATAFVLPEVYTVNASMTDLRALEKLANGYVYSDQSLKEKWDEVINYRRNGQLADLYLGNPETLDYSFTLTGGKMHKPVQGCRVHSPWYDLELDGEPLDDGLRYHYRLIQKVRWLSHDDIVSAPFEKMINDARACGEQVHQVVQLSSR</sequence>
<evidence type="ECO:0000256" key="1">
    <source>
        <dbReference type="SAM" id="MobiDB-lite"/>
    </source>
</evidence>
<dbReference type="EMBL" id="LT629802">
    <property type="protein sequence ID" value="SDU90289.1"/>
    <property type="molecule type" value="Genomic_DNA"/>
</dbReference>
<feature type="chain" id="PRO_5030027440" evidence="2">
    <location>
        <begin position="25"/>
        <end position="622"/>
    </location>
</feature>
<dbReference type="Pfam" id="PF12969">
    <property type="entry name" value="DUF3857"/>
    <property type="match status" value="1"/>
</dbReference>
<dbReference type="OrthoDB" id="8595007at2"/>
<dbReference type="GO" id="GO:0006508">
    <property type="term" value="P:proteolysis"/>
    <property type="evidence" value="ECO:0007669"/>
    <property type="project" value="UniProtKB-KW"/>
</dbReference>
<feature type="region of interest" description="Disordered" evidence="1">
    <location>
        <begin position="92"/>
        <end position="121"/>
    </location>
</feature>
<organism evidence="4 5">
    <name type="scientific">Pseudomonas mucidolens</name>
    <dbReference type="NCBI Taxonomy" id="46679"/>
    <lineage>
        <taxon>Bacteria</taxon>
        <taxon>Pseudomonadati</taxon>
        <taxon>Pseudomonadota</taxon>
        <taxon>Gammaproteobacteria</taxon>
        <taxon>Pseudomonadales</taxon>
        <taxon>Pseudomonadaceae</taxon>
        <taxon>Pseudomonas</taxon>
    </lineage>
</organism>
<dbReference type="GO" id="GO:0008233">
    <property type="term" value="F:peptidase activity"/>
    <property type="evidence" value="ECO:0007669"/>
    <property type="project" value="UniProtKB-KW"/>
</dbReference>
<dbReference type="RefSeq" id="WP_084379232.1">
    <property type="nucleotide sequence ID" value="NZ_LS483433.1"/>
</dbReference>
<gene>
    <name evidence="4" type="ORF">SAMN05216202_1347</name>
</gene>
<dbReference type="SMART" id="SM00460">
    <property type="entry name" value="TGc"/>
    <property type="match status" value="1"/>
</dbReference>
<dbReference type="InterPro" id="IPR024618">
    <property type="entry name" value="DUF3857"/>
</dbReference>
<dbReference type="STRING" id="46679.SAMN05216202_1347"/>
<dbReference type="InterPro" id="IPR038765">
    <property type="entry name" value="Papain-like_cys_pep_sf"/>
</dbReference>
<dbReference type="AlphaFoldDB" id="A0A1H2MAT6"/>
<dbReference type="Gene3D" id="3.10.620.30">
    <property type="match status" value="1"/>
</dbReference>
<dbReference type="SUPFAM" id="SSF54001">
    <property type="entry name" value="Cysteine proteinases"/>
    <property type="match status" value="1"/>
</dbReference>
<reference evidence="5" key="1">
    <citation type="submission" date="2016-10" db="EMBL/GenBank/DDBJ databases">
        <authorList>
            <person name="Varghese N."/>
            <person name="Submissions S."/>
        </authorList>
    </citation>
    <scope>NUCLEOTIDE SEQUENCE [LARGE SCALE GENOMIC DNA]</scope>
    <source>
        <strain evidence="5">LMG 2223</strain>
    </source>
</reference>
<keyword evidence="2" id="KW-0732">Signal</keyword>
<dbReference type="Gene3D" id="2.60.40.3140">
    <property type="match status" value="1"/>
</dbReference>
<proteinExistence type="predicted"/>
<evidence type="ECO:0000256" key="2">
    <source>
        <dbReference type="SAM" id="SignalP"/>
    </source>
</evidence>
<keyword evidence="4" id="KW-0378">Hydrolase</keyword>
<dbReference type="Pfam" id="PF01841">
    <property type="entry name" value="Transglut_core"/>
    <property type="match status" value="1"/>
</dbReference>
<keyword evidence="5" id="KW-1185">Reference proteome</keyword>
<dbReference type="InterPro" id="IPR002931">
    <property type="entry name" value="Transglutaminase-like"/>
</dbReference>
<evidence type="ECO:0000313" key="5">
    <source>
        <dbReference type="Proteomes" id="UP000198600"/>
    </source>
</evidence>
<feature type="signal peptide" evidence="2">
    <location>
        <begin position="1"/>
        <end position="24"/>
    </location>
</feature>
<feature type="domain" description="Transglutaminase-like" evidence="3">
    <location>
        <begin position="305"/>
        <end position="373"/>
    </location>
</feature>
<dbReference type="Proteomes" id="UP000198600">
    <property type="component" value="Chromosome I"/>
</dbReference>
<protein>
    <submittedName>
        <fullName evidence="4">Transglutaminase-like enzyme, putative cysteine protease</fullName>
    </submittedName>
</protein>
<name>A0A1H2MAT6_9PSED</name>